<accession>A0A653A001</accession>
<protein>
    <submittedName>
        <fullName evidence="1">Uncharacterized protein</fullName>
    </submittedName>
</protein>
<evidence type="ECO:0000313" key="1">
    <source>
        <dbReference type="EMBL" id="VBB41366.1"/>
    </source>
</evidence>
<organism evidence="1">
    <name type="scientific">Uncultured Desulfatiglans sp</name>
    <dbReference type="NCBI Taxonomy" id="1748965"/>
    <lineage>
        <taxon>Bacteria</taxon>
        <taxon>Pseudomonadati</taxon>
        <taxon>Thermodesulfobacteriota</taxon>
        <taxon>Desulfobacteria</taxon>
        <taxon>Desulfatiglandales</taxon>
        <taxon>Desulfatiglandaceae</taxon>
        <taxon>Desulfatiglans</taxon>
        <taxon>environmental samples</taxon>
    </lineage>
</organism>
<name>A0A653A001_UNCDX</name>
<proteinExistence type="predicted"/>
<reference evidence="1" key="1">
    <citation type="submission" date="2018-07" db="EMBL/GenBank/DDBJ databases">
        <authorList>
            <consortium name="Genoscope - CEA"/>
            <person name="William W."/>
        </authorList>
    </citation>
    <scope>NUCLEOTIDE SEQUENCE</scope>
    <source>
        <strain evidence="1">IK1</strain>
    </source>
</reference>
<dbReference type="AlphaFoldDB" id="A0A653A001"/>
<dbReference type="EMBL" id="UPXX01000001">
    <property type="protein sequence ID" value="VBB41366.1"/>
    <property type="molecule type" value="Genomic_DNA"/>
</dbReference>
<sequence>MSRRFGSPETRARSSRHRPDMLIFEYRFFKNQVKPVDELYF</sequence>
<gene>
    <name evidence="1" type="ORF">TRIP_B10094</name>
</gene>